<accession>A0A8B9ICA3</accession>
<dbReference type="Pfam" id="PF03127">
    <property type="entry name" value="GAT"/>
    <property type="match status" value="1"/>
</dbReference>
<dbReference type="SMART" id="SM00809">
    <property type="entry name" value="Alpha_adaptinC2"/>
    <property type="match status" value="1"/>
</dbReference>
<dbReference type="InterPro" id="IPR027422">
    <property type="entry name" value="GGA1-3"/>
</dbReference>
<evidence type="ECO:0000313" key="15">
    <source>
        <dbReference type="Proteomes" id="UP000694426"/>
    </source>
</evidence>
<sequence>MFAGLYVPVPSESQLVAEQLDAAVGLSSCFPLADAARFSGWGKTATGTHTGTAHGKRGWPRCPGEPGAGGGGVREGPGPPPERGGPPEPCRGAGAGPGLPALPPGPPRGAVPGRAASCPPCAGAGRWGPMDGAGRLQRWLNEATDPSVPGERWESIRRFCEQVEADAAGPSLAPRLLAHKIQSPQEVEALHALTVLETCVNNCGEKFHNEIAKFRFLNELIKVLSPKYYGTWSSEKVKSRVTEVIFSWTVWFPQEVKIRDAYQMLKKQGIVKEDPKLPEDKILPPPSPRPQNSIFDTDEEKSKLLARLLKSSHSEDLQAANRLIKSMIKEEQEKSAKVSKRVNTISEVSENVKQMDELLENYKRQELSKSDHETLQNLFQRCEKLRPLLFRLASETVDDDDALAEILQANDKLTQALGRCRQVVANHEDDDGGGSVTGFSDAPACRPAPRRMKSYTLIDFSELEATCQSPTGQFSDITTASRHSSTTSSCLLEEELIGLSNSPVLQKPPPDFGVAETGVHNGYSEIVSAVETLELKESWEDRSSLKNEFQGLADQFSPPPRTKTLSLDLSPMKLPFPDLPNSSMADPSFSSLGYEQKPAASLHPASNDVSLANLFVPLISITPSDICPLTVYDRNGFKAMLHFSRDPAPGRPDVLVMVLSMLSTSAQPIKDIVFQAAVPKAMKIKLQPASGSELPAFSPLLPPAVVSQVLLLANPHKVPIRLRYKLTFTQGEQPLSEVGEVTSFPEAELWGKS</sequence>
<dbReference type="GO" id="GO:0005802">
    <property type="term" value="C:trans-Golgi network"/>
    <property type="evidence" value="ECO:0007669"/>
    <property type="project" value="Ensembl"/>
</dbReference>
<proteinExistence type="inferred from homology"/>
<feature type="region of interest" description="Disordered" evidence="10">
    <location>
        <begin position="47"/>
        <end position="115"/>
    </location>
</feature>
<dbReference type="GO" id="GO:0031267">
    <property type="term" value="F:small GTPase binding"/>
    <property type="evidence" value="ECO:0007669"/>
    <property type="project" value="Ensembl"/>
</dbReference>
<keyword evidence="8" id="KW-0333">Golgi apparatus</keyword>
<evidence type="ECO:0000256" key="5">
    <source>
        <dbReference type="ARBA" id="ARBA00022753"/>
    </source>
</evidence>
<keyword evidence="4" id="KW-0813">Transport</keyword>
<dbReference type="PROSITE" id="PS50179">
    <property type="entry name" value="VHS"/>
    <property type="match status" value="1"/>
</dbReference>
<dbReference type="Gene3D" id="2.60.40.1230">
    <property type="match status" value="1"/>
</dbReference>
<keyword evidence="5" id="KW-0967">Endosome</keyword>
<dbReference type="Pfam" id="PF18308">
    <property type="entry name" value="GGA_N-GAT"/>
    <property type="match status" value="1"/>
</dbReference>
<dbReference type="SMART" id="SM00288">
    <property type="entry name" value="VHS"/>
    <property type="match status" value="1"/>
</dbReference>
<dbReference type="GO" id="GO:0030136">
    <property type="term" value="C:clathrin-coated vesicle"/>
    <property type="evidence" value="ECO:0007669"/>
    <property type="project" value="Ensembl"/>
</dbReference>
<dbReference type="Proteomes" id="UP000694426">
    <property type="component" value="Unplaced"/>
</dbReference>
<evidence type="ECO:0000259" key="12">
    <source>
        <dbReference type="PROSITE" id="PS50180"/>
    </source>
</evidence>
<dbReference type="InterPro" id="IPR013041">
    <property type="entry name" value="Clathrin_app_Ig-like_sf"/>
</dbReference>
<dbReference type="Gene3D" id="1.25.40.90">
    <property type="match status" value="1"/>
</dbReference>
<evidence type="ECO:0000256" key="2">
    <source>
        <dbReference type="ARBA" id="ARBA00004220"/>
    </source>
</evidence>
<evidence type="ECO:0000256" key="6">
    <source>
        <dbReference type="ARBA" id="ARBA00022843"/>
    </source>
</evidence>
<feature type="domain" description="GAT" evidence="13">
    <location>
        <begin position="298"/>
        <end position="425"/>
    </location>
</feature>
<dbReference type="PROSITE" id="PS50909">
    <property type="entry name" value="GAT"/>
    <property type="match status" value="1"/>
</dbReference>
<comment type="subcellular location">
    <subcellularLocation>
        <location evidence="2">Early endosome membrane</location>
        <topology evidence="2">Peripheral membrane protein</topology>
    </subcellularLocation>
    <subcellularLocation>
        <location evidence="1">Golgi apparatus</location>
        <location evidence="1">trans-Golgi network membrane</location>
        <topology evidence="1">Peripheral membrane protein</topology>
    </subcellularLocation>
</comment>
<dbReference type="FunFam" id="2.60.40.1230:FF:000001">
    <property type="entry name" value="ADP-ribosylation factor-binding protein GGA1 isoform 1"/>
    <property type="match status" value="1"/>
</dbReference>
<evidence type="ECO:0000256" key="3">
    <source>
        <dbReference type="ARBA" id="ARBA00008099"/>
    </source>
</evidence>
<feature type="compositionally biased region" description="Pro residues" evidence="10">
    <location>
        <begin position="100"/>
        <end position="109"/>
    </location>
</feature>
<reference evidence="14" key="1">
    <citation type="submission" date="2025-08" db="UniProtKB">
        <authorList>
            <consortium name="Ensembl"/>
        </authorList>
    </citation>
    <scope>IDENTIFICATION</scope>
</reference>
<dbReference type="InterPro" id="IPR038425">
    <property type="entry name" value="GAT_sf"/>
</dbReference>
<dbReference type="GO" id="GO:0031901">
    <property type="term" value="C:early endosome membrane"/>
    <property type="evidence" value="ECO:0007669"/>
    <property type="project" value="UniProtKB-SubCell"/>
</dbReference>
<keyword evidence="15" id="KW-1185">Reference proteome</keyword>
<dbReference type="InterPro" id="IPR002014">
    <property type="entry name" value="VHS_dom"/>
</dbReference>
<dbReference type="Gene3D" id="1.20.58.160">
    <property type="match status" value="1"/>
</dbReference>
<feature type="region of interest" description="Disordered" evidence="10">
    <location>
        <begin position="275"/>
        <end position="295"/>
    </location>
</feature>
<evidence type="ECO:0000256" key="4">
    <source>
        <dbReference type="ARBA" id="ARBA00022448"/>
    </source>
</evidence>
<comment type="similarity">
    <text evidence="3">Belongs to the GGA protein family.</text>
</comment>
<dbReference type="Pfam" id="PF00790">
    <property type="entry name" value="VHS"/>
    <property type="match status" value="1"/>
</dbReference>
<dbReference type="SUPFAM" id="SSF49348">
    <property type="entry name" value="Clathrin adaptor appendage domain"/>
    <property type="match status" value="1"/>
</dbReference>
<dbReference type="SUPFAM" id="SSF89009">
    <property type="entry name" value="GAT-like domain"/>
    <property type="match status" value="1"/>
</dbReference>
<organism evidence="14 15">
    <name type="scientific">Anser brachyrhynchus</name>
    <name type="common">Pink-footed goose</name>
    <dbReference type="NCBI Taxonomy" id="132585"/>
    <lineage>
        <taxon>Eukaryota</taxon>
        <taxon>Metazoa</taxon>
        <taxon>Chordata</taxon>
        <taxon>Craniata</taxon>
        <taxon>Vertebrata</taxon>
        <taxon>Euteleostomi</taxon>
        <taxon>Archelosauria</taxon>
        <taxon>Archosauria</taxon>
        <taxon>Dinosauria</taxon>
        <taxon>Saurischia</taxon>
        <taxon>Theropoda</taxon>
        <taxon>Coelurosauria</taxon>
        <taxon>Aves</taxon>
        <taxon>Neognathae</taxon>
        <taxon>Galloanserae</taxon>
        <taxon>Anseriformes</taxon>
        <taxon>Anatidae</taxon>
        <taxon>Anserinae</taxon>
        <taxon>Anser</taxon>
    </lineage>
</organism>
<dbReference type="GO" id="GO:0035091">
    <property type="term" value="F:phosphatidylinositol binding"/>
    <property type="evidence" value="ECO:0007669"/>
    <property type="project" value="InterPro"/>
</dbReference>
<evidence type="ECO:0000313" key="14">
    <source>
        <dbReference type="Ensembl" id="ENSABRP00000025565.1"/>
    </source>
</evidence>
<dbReference type="InterPro" id="IPR008942">
    <property type="entry name" value="ENTH_VHS"/>
</dbReference>
<dbReference type="PANTHER" id="PTHR45905:SF2">
    <property type="entry name" value="ADP-RIBOSYLATION FACTOR-BINDING PROTEIN GGA2"/>
    <property type="match status" value="1"/>
</dbReference>
<name>A0A8B9ICA3_9AVES</name>
<feature type="compositionally biased region" description="Gly residues" evidence="10">
    <location>
        <begin position="66"/>
        <end position="75"/>
    </location>
</feature>
<dbReference type="InterPro" id="IPR004152">
    <property type="entry name" value="GAT_dom"/>
</dbReference>
<keyword evidence="9" id="KW-0472">Membrane</keyword>
<evidence type="ECO:0000259" key="13">
    <source>
        <dbReference type="PROSITE" id="PS50909"/>
    </source>
</evidence>
<dbReference type="PANTHER" id="PTHR45905">
    <property type="entry name" value="GOLGI-LOCALIZED, GAMMA-ADAPTIN EAR CONTAINING, ARF BINDING PROTEIN"/>
    <property type="match status" value="1"/>
</dbReference>
<feature type="domain" description="VHS" evidence="11">
    <location>
        <begin position="143"/>
        <end position="273"/>
    </location>
</feature>
<dbReference type="GeneTree" id="ENSGT00940000159613"/>
<dbReference type="SUPFAM" id="SSF48464">
    <property type="entry name" value="ENTH/VHS domain"/>
    <property type="match status" value="1"/>
</dbReference>
<dbReference type="InterPro" id="IPR008153">
    <property type="entry name" value="GAE_dom"/>
</dbReference>
<evidence type="ECO:0000256" key="9">
    <source>
        <dbReference type="ARBA" id="ARBA00023136"/>
    </source>
</evidence>
<evidence type="ECO:0000256" key="7">
    <source>
        <dbReference type="ARBA" id="ARBA00022927"/>
    </source>
</evidence>
<dbReference type="CDD" id="cd14239">
    <property type="entry name" value="GAT_GGA1_GGA2"/>
    <property type="match status" value="1"/>
</dbReference>
<dbReference type="Gene3D" id="1.20.5.170">
    <property type="match status" value="1"/>
</dbReference>
<dbReference type="FunFam" id="1.20.5.170:FF:000023">
    <property type="entry name" value="ADP-ribosylation factor-binding protein GGA3 isoform X1"/>
    <property type="match status" value="1"/>
</dbReference>
<feature type="domain" description="GAE" evidence="12">
    <location>
        <begin position="624"/>
        <end position="745"/>
    </location>
</feature>
<dbReference type="GO" id="GO:0006886">
    <property type="term" value="P:intracellular protein transport"/>
    <property type="evidence" value="ECO:0007669"/>
    <property type="project" value="InterPro"/>
</dbReference>
<gene>
    <name evidence="14" type="primary">GGA2</name>
</gene>
<protein>
    <submittedName>
        <fullName evidence="14">Golgi associated, gamma adaptin ear containing, ARF binding protein 2</fullName>
    </submittedName>
</protein>
<evidence type="ECO:0000256" key="10">
    <source>
        <dbReference type="SAM" id="MobiDB-lite"/>
    </source>
</evidence>
<dbReference type="PROSITE" id="PS50180">
    <property type="entry name" value="GAE"/>
    <property type="match status" value="1"/>
</dbReference>
<evidence type="ECO:0000256" key="8">
    <source>
        <dbReference type="ARBA" id="ARBA00023034"/>
    </source>
</evidence>
<dbReference type="GO" id="GO:0043130">
    <property type="term" value="F:ubiquitin binding"/>
    <property type="evidence" value="ECO:0007669"/>
    <property type="project" value="InterPro"/>
</dbReference>
<dbReference type="Ensembl" id="ENSABRT00000035787.1">
    <property type="protein sequence ID" value="ENSABRP00000025565.1"/>
    <property type="gene ID" value="ENSABRG00000021423.1"/>
</dbReference>
<evidence type="ECO:0000256" key="1">
    <source>
        <dbReference type="ARBA" id="ARBA00004150"/>
    </source>
</evidence>
<feature type="compositionally biased region" description="Pro residues" evidence="10">
    <location>
        <begin position="77"/>
        <end position="89"/>
    </location>
</feature>
<evidence type="ECO:0000259" key="11">
    <source>
        <dbReference type="PROSITE" id="PS50179"/>
    </source>
</evidence>
<dbReference type="Pfam" id="PF02883">
    <property type="entry name" value="Alpha_adaptinC2"/>
    <property type="match status" value="1"/>
</dbReference>
<dbReference type="InterPro" id="IPR008152">
    <property type="entry name" value="Clathrin_a/b/g-adaptin_app_Ig"/>
</dbReference>
<dbReference type="AlphaFoldDB" id="A0A8B9ICA3"/>
<dbReference type="GO" id="GO:0043001">
    <property type="term" value="P:Golgi to plasma membrane protein transport"/>
    <property type="evidence" value="ECO:0007669"/>
    <property type="project" value="Ensembl"/>
</dbReference>
<reference evidence="14" key="2">
    <citation type="submission" date="2025-09" db="UniProtKB">
        <authorList>
            <consortium name="Ensembl"/>
        </authorList>
    </citation>
    <scope>IDENTIFICATION</scope>
</reference>
<dbReference type="InterPro" id="IPR041198">
    <property type="entry name" value="GGA_N-GAT"/>
</dbReference>
<keyword evidence="6" id="KW-0832">Ubl conjugation</keyword>
<keyword evidence="7" id="KW-0653">Protein transport</keyword>
<dbReference type="GO" id="GO:0034394">
    <property type="term" value="P:protein localization to cell surface"/>
    <property type="evidence" value="ECO:0007669"/>
    <property type="project" value="Ensembl"/>
</dbReference>